<keyword evidence="2" id="KW-1185">Reference proteome</keyword>
<gene>
    <name evidence="1" type="ORF">KI387_014107</name>
</gene>
<sequence length="385" mass="44860">HVNTLRTRLDGRSAPAAQVFNNRHIPPLRNSYIPLNSQSQQSFSQLSQNAPFSQNSQEEIILNDQWRFGSQERENSHRRTSCFAPYSYSSSRDESSQVLSLTRPPSANNMIQRTNHGSYPDRISEELEQRLSSVDTALNRVLQVFNSVQSDLQQVNKAVKEISLETEGIRKQIVVQENTMQQLIKEEEGMKESILGTLKIIPDQIIEETSKRNLDELSDALKTIQKMMTERLSAMKSKLCLTFTRGLQDISQRLKERENEYEPAKQIATQPSKILMKGRSQTKHLQKEYHKPGSYNVLTYRTSKKPRTQTYQIPKMEPMKENSSDSWKATDCYQPFNHPYTRNRKRDVIEQEYPYNEQQKSKMSEIVINIEDDEDEQLLYFMKPQ</sequence>
<dbReference type="GO" id="GO:0005634">
    <property type="term" value="C:nucleus"/>
    <property type="evidence" value="ECO:0007669"/>
    <property type="project" value="TreeGrafter"/>
</dbReference>
<comment type="caution">
    <text evidence="1">The sequence shown here is derived from an EMBL/GenBank/DDBJ whole genome shotgun (WGS) entry which is preliminary data.</text>
</comment>
<dbReference type="AlphaFoldDB" id="A0AA38CTR0"/>
<dbReference type="PANTHER" id="PTHR37695">
    <property type="entry name" value="RECOMBINATION INITIATION DEFECTS 3-RELATED"/>
    <property type="match status" value="1"/>
</dbReference>
<dbReference type="GO" id="GO:0042138">
    <property type="term" value="P:meiotic DNA double-strand break formation"/>
    <property type="evidence" value="ECO:0007669"/>
    <property type="project" value="TreeGrafter"/>
</dbReference>
<feature type="non-terminal residue" evidence="1">
    <location>
        <position position="385"/>
    </location>
</feature>
<name>A0AA38CTR0_TAXCH</name>
<proteinExistence type="predicted"/>
<accession>A0AA38CTR0</accession>
<reference evidence="1 2" key="1">
    <citation type="journal article" date="2021" name="Nat. Plants">
        <title>The Taxus genome provides insights into paclitaxel biosynthesis.</title>
        <authorList>
            <person name="Xiong X."/>
            <person name="Gou J."/>
            <person name="Liao Q."/>
            <person name="Li Y."/>
            <person name="Zhou Q."/>
            <person name="Bi G."/>
            <person name="Li C."/>
            <person name="Du R."/>
            <person name="Wang X."/>
            <person name="Sun T."/>
            <person name="Guo L."/>
            <person name="Liang H."/>
            <person name="Lu P."/>
            <person name="Wu Y."/>
            <person name="Zhang Z."/>
            <person name="Ro D.K."/>
            <person name="Shang Y."/>
            <person name="Huang S."/>
            <person name="Yan J."/>
        </authorList>
    </citation>
    <scope>NUCLEOTIDE SEQUENCE [LARGE SCALE GENOMIC DNA]</scope>
    <source>
        <strain evidence="1">Ta-2019</strain>
    </source>
</reference>
<protein>
    <submittedName>
        <fullName evidence="1">Uncharacterized protein</fullName>
    </submittedName>
</protein>
<dbReference type="EMBL" id="JAHRHJ020000009">
    <property type="protein sequence ID" value="KAH9302524.1"/>
    <property type="molecule type" value="Genomic_DNA"/>
</dbReference>
<evidence type="ECO:0000313" key="1">
    <source>
        <dbReference type="EMBL" id="KAH9302524.1"/>
    </source>
</evidence>
<dbReference type="InterPro" id="IPR034546">
    <property type="entry name" value="PAIR1"/>
</dbReference>
<feature type="non-terminal residue" evidence="1">
    <location>
        <position position="1"/>
    </location>
</feature>
<organism evidence="1 2">
    <name type="scientific">Taxus chinensis</name>
    <name type="common">Chinese yew</name>
    <name type="synonym">Taxus wallichiana var. chinensis</name>
    <dbReference type="NCBI Taxonomy" id="29808"/>
    <lineage>
        <taxon>Eukaryota</taxon>
        <taxon>Viridiplantae</taxon>
        <taxon>Streptophyta</taxon>
        <taxon>Embryophyta</taxon>
        <taxon>Tracheophyta</taxon>
        <taxon>Spermatophyta</taxon>
        <taxon>Pinopsida</taxon>
        <taxon>Pinidae</taxon>
        <taxon>Conifers II</taxon>
        <taxon>Cupressales</taxon>
        <taxon>Taxaceae</taxon>
        <taxon>Taxus</taxon>
    </lineage>
</organism>
<dbReference type="GO" id="GO:0048236">
    <property type="term" value="P:plant-type sporogenesis"/>
    <property type="evidence" value="ECO:0007669"/>
    <property type="project" value="InterPro"/>
</dbReference>
<dbReference type="OMA" id="FNNRHIP"/>
<evidence type="ECO:0000313" key="2">
    <source>
        <dbReference type="Proteomes" id="UP000824469"/>
    </source>
</evidence>
<dbReference type="GO" id="GO:0070192">
    <property type="term" value="P:chromosome organization involved in meiotic cell cycle"/>
    <property type="evidence" value="ECO:0007669"/>
    <property type="project" value="InterPro"/>
</dbReference>
<dbReference type="Proteomes" id="UP000824469">
    <property type="component" value="Unassembled WGS sequence"/>
</dbReference>
<dbReference type="PANTHER" id="PTHR37695:SF1">
    <property type="entry name" value="RECOMBINATION INITIATION DEFECTS 3-RELATED"/>
    <property type="match status" value="1"/>
</dbReference>